<dbReference type="KEGG" id="sfy:GFH48_03760"/>
<dbReference type="SUPFAM" id="SSF56300">
    <property type="entry name" value="Metallo-dependent phosphatases"/>
    <property type="match status" value="1"/>
</dbReference>
<accession>A0A5Q0L6V2</accession>
<feature type="domain" description="BIG2" evidence="2">
    <location>
        <begin position="549"/>
        <end position="633"/>
    </location>
</feature>
<dbReference type="AlphaFoldDB" id="A0A5Q0L6V2"/>
<dbReference type="SUPFAM" id="SSF49373">
    <property type="entry name" value="Invasin/intimin cell-adhesion fragments"/>
    <property type="match status" value="1"/>
</dbReference>
<gene>
    <name evidence="3" type="ORF">GFH48_03760</name>
</gene>
<dbReference type="PANTHER" id="PTHR40446">
    <property type="entry name" value="N-ACETYLGLUCOSAMINE-1-PHOSPHODIESTER ALPHA-N-ACETYLGLUCOSAMINIDASE"/>
    <property type="match status" value="1"/>
</dbReference>
<dbReference type="SMART" id="SM00635">
    <property type="entry name" value="BID_2"/>
    <property type="match status" value="2"/>
</dbReference>
<protein>
    <recommendedName>
        <fullName evidence="2">BIG2 domain-containing protein</fullName>
    </recommendedName>
</protein>
<feature type="region of interest" description="Disordered" evidence="1">
    <location>
        <begin position="658"/>
        <end position="677"/>
    </location>
</feature>
<dbReference type="Proteomes" id="UP000326179">
    <property type="component" value="Chromosome"/>
</dbReference>
<dbReference type="InterPro" id="IPR029052">
    <property type="entry name" value="Metallo-depent_PP-like"/>
</dbReference>
<evidence type="ECO:0000256" key="1">
    <source>
        <dbReference type="SAM" id="MobiDB-lite"/>
    </source>
</evidence>
<reference evidence="3 4" key="1">
    <citation type="submission" date="2019-10" db="EMBL/GenBank/DDBJ databases">
        <title>A novel species.</title>
        <authorList>
            <person name="Gao J."/>
        </authorList>
    </citation>
    <scope>NUCLEOTIDE SEQUENCE [LARGE SCALE GENOMIC DNA]</scope>
    <source>
        <strain evidence="3 4">QMT-28</strain>
    </source>
</reference>
<evidence type="ECO:0000259" key="2">
    <source>
        <dbReference type="SMART" id="SM00635"/>
    </source>
</evidence>
<proteinExistence type="predicted"/>
<evidence type="ECO:0000313" key="3">
    <source>
        <dbReference type="EMBL" id="QFZ72494.1"/>
    </source>
</evidence>
<dbReference type="InterPro" id="IPR003343">
    <property type="entry name" value="Big_2"/>
</dbReference>
<dbReference type="Gene3D" id="3.60.21.10">
    <property type="match status" value="1"/>
</dbReference>
<keyword evidence="4" id="KW-1185">Reference proteome</keyword>
<dbReference type="Gene3D" id="2.60.40.1080">
    <property type="match status" value="2"/>
</dbReference>
<dbReference type="InterPro" id="IPR018711">
    <property type="entry name" value="NAGPA"/>
</dbReference>
<dbReference type="EMBL" id="CP045643">
    <property type="protein sequence ID" value="QFZ72494.1"/>
    <property type="molecule type" value="Genomic_DNA"/>
</dbReference>
<dbReference type="Pfam" id="PF02368">
    <property type="entry name" value="Big_2"/>
    <property type="match status" value="1"/>
</dbReference>
<sequence>MVICFIRRGNLRSAETVCGGCARRCPPVRTFVRNHSMTLRAKRPAGAGIRRTAVATAVALAFAGAASGVGTAFGSTDDVASHGHAVDRNWLPDTPENWPLVVDYTRTPAETVTRGLRHYGETYDTVGGRQHIQVLQADLADPNLRVGVVEAGDTLTDPDDETPSSMAHRTHAVAGVNGDYFEIYASGRPLGGVVSGGHMLKSPKPGFASQLGVKPDGTMVMGPETFSGTITAGAANRPLTSVNTVNDATSGGVTEVTPDLGETPALPQPSTLVLGHTADGGFVVDSIRTGVTTVPRLTSDQLGLLGAGNGGQWLGDNLHPGDAVGITARLSPDNDVTQLVSGVDTLVKDGQVYKDPTGTPPSGANPETAVGITKDGKHAIVVAIDGHGGAENAFGVTPEQAAGYMVAHGAWTAMLFDGGGSTGMVSRAPGADRAEVVNTPSDQPGNTERPVANGIFFYTTAKEAGDAVKVVVNGGETVTTVAGGAVPVPVHALDRFSNPAAGQVKVRIEPSSLATYEDGELTPRRTGTGRIVASDGRVTTSEKLDVVSKLQSLTVSPDKADLDNGATQQLSLAGTVKGGGPARIPAEAATWKVTPDNLGTVDAHGLFTSDTEHGGLAEVSATVAGTTATTSIAVGRVAEVVDPMTGTDVWKLSNNTTGKPATLSADPGVVPPESTESGSLRLDYTMPAGAGVKQLVLAPKVTLKTDTHDGQVPTGIGVWIKGGGPDGIQLAEKYINVDGTANTPLYLTGVTSDGWRLAVAQLPAGMKFPLTVSYLDFLAISPSTTYTGSLNVAGLQALYSPRPAVEPEYEAIPDNPSWLGFEEDSARFAKRGATLLAGDDAHLLASDPGSVSSNVMDSIAKRLPTLTPQARPDAAQFLGDMSDDGKPADLQFAKSKMDALGVPERDIVGNHEITQGADAENGNYSDTFGDTHYGYSQGAARMIVTDNSHGSLQSSDPFQDPAGEQYPWLVQELTDATAKDILVITHMPAYDPHPAANSQFTDRWEARMYLRLVQRYQETHPKQHVIMMYGHARGFSEQILDPEGRSVTTAEGGIPQFAFADLGMPAYAPADRGGIYHFGLIRIGDDGDLQYTVEPALASITVKGPKDPVAEGDHVALTATGDQIAGDNIAPLTVPVADPASHLWSSSNPKVASVDPSTGALTAHRHGTVTVSVTSGGVTGSAQVVVG</sequence>
<name>A0A5Q0L6V2_9ACTN</name>
<dbReference type="InterPro" id="IPR008964">
    <property type="entry name" value="Invasin/intimin_cell_adhesion"/>
</dbReference>
<evidence type="ECO:0000313" key="4">
    <source>
        <dbReference type="Proteomes" id="UP000326179"/>
    </source>
</evidence>
<organism evidence="3 4">
    <name type="scientific">Streptomyces fagopyri</name>
    <dbReference type="NCBI Taxonomy" id="2662397"/>
    <lineage>
        <taxon>Bacteria</taxon>
        <taxon>Bacillati</taxon>
        <taxon>Actinomycetota</taxon>
        <taxon>Actinomycetes</taxon>
        <taxon>Kitasatosporales</taxon>
        <taxon>Streptomycetaceae</taxon>
        <taxon>Streptomyces</taxon>
    </lineage>
</organism>
<feature type="domain" description="BIG2" evidence="2">
    <location>
        <begin position="1111"/>
        <end position="1185"/>
    </location>
</feature>
<dbReference type="PANTHER" id="PTHR40446:SF2">
    <property type="entry name" value="N-ACETYLGLUCOSAMINE-1-PHOSPHODIESTER ALPHA-N-ACETYLGLUCOSAMINIDASE"/>
    <property type="match status" value="1"/>
</dbReference>
<dbReference type="Pfam" id="PF09992">
    <property type="entry name" value="NAGPA"/>
    <property type="match status" value="1"/>
</dbReference>